<comment type="caution">
    <text evidence="4">The sequence shown here is derived from an EMBL/GenBank/DDBJ whole genome shotgun (WGS) entry which is preliminary data.</text>
</comment>
<keyword evidence="2" id="KW-0732">Signal</keyword>
<gene>
    <name evidence="4" type="ORF">AKO1_007121</name>
</gene>
<keyword evidence="5" id="KW-1185">Reference proteome</keyword>
<feature type="region of interest" description="Disordered" evidence="1">
    <location>
        <begin position="98"/>
        <end position="126"/>
    </location>
</feature>
<reference evidence="4 5" key="1">
    <citation type="submission" date="2024-03" db="EMBL/GenBank/DDBJ databases">
        <title>The Acrasis kona genome and developmental transcriptomes reveal deep origins of eukaryotic multicellular pathways.</title>
        <authorList>
            <person name="Sheikh S."/>
            <person name="Fu C.-J."/>
            <person name="Brown M.W."/>
            <person name="Baldauf S.L."/>
        </authorList>
    </citation>
    <scope>NUCLEOTIDE SEQUENCE [LARGE SCALE GENOMIC DNA]</scope>
    <source>
        <strain evidence="4 5">ATCC MYA-3509</strain>
    </source>
</reference>
<organism evidence="4 5">
    <name type="scientific">Acrasis kona</name>
    <dbReference type="NCBI Taxonomy" id="1008807"/>
    <lineage>
        <taxon>Eukaryota</taxon>
        <taxon>Discoba</taxon>
        <taxon>Heterolobosea</taxon>
        <taxon>Tetramitia</taxon>
        <taxon>Eutetramitia</taxon>
        <taxon>Acrasidae</taxon>
        <taxon>Acrasis</taxon>
    </lineage>
</organism>
<dbReference type="SUPFAM" id="SSF55073">
    <property type="entry name" value="Nucleotide cyclase"/>
    <property type="match status" value="1"/>
</dbReference>
<dbReference type="Gene3D" id="3.30.70.1230">
    <property type="entry name" value="Nucleotide cyclase"/>
    <property type="match status" value="1"/>
</dbReference>
<dbReference type="SMART" id="SM00304">
    <property type="entry name" value="HAMP"/>
    <property type="match status" value="1"/>
</dbReference>
<dbReference type="Proteomes" id="UP001431209">
    <property type="component" value="Unassembled WGS sequence"/>
</dbReference>
<dbReference type="Gene3D" id="6.10.340.10">
    <property type="match status" value="1"/>
</dbReference>
<evidence type="ECO:0000256" key="1">
    <source>
        <dbReference type="SAM" id="MobiDB-lite"/>
    </source>
</evidence>
<dbReference type="InterPro" id="IPR029787">
    <property type="entry name" value="Nucleotide_cyclase"/>
</dbReference>
<proteinExistence type="predicted"/>
<dbReference type="GO" id="GO:0016020">
    <property type="term" value="C:membrane"/>
    <property type="evidence" value="ECO:0007669"/>
    <property type="project" value="InterPro"/>
</dbReference>
<evidence type="ECO:0000259" key="3">
    <source>
        <dbReference type="PROSITE" id="PS50885"/>
    </source>
</evidence>
<dbReference type="GO" id="GO:0007165">
    <property type="term" value="P:signal transduction"/>
    <property type="evidence" value="ECO:0007669"/>
    <property type="project" value="InterPro"/>
</dbReference>
<dbReference type="EMBL" id="JAOPGA020000651">
    <property type="protein sequence ID" value="KAL0480359.1"/>
    <property type="molecule type" value="Genomic_DNA"/>
</dbReference>
<dbReference type="PROSITE" id="PS50885">
    <property type="entry name" value="HAMP"/>
    <property type="match status" value="1"/>
</dbReference>
<name>A0AAW2YUP3_9EUKA</name>
<protein>
    <recommendedName>
        <fullName evidence="3">HAMP domain-containing protein</fullName>
    </recommendedName>
</protein>
<evidence type="ECO:0000313" key="5">
    <source>
        <dbReference type="Proteomes" id="UP001431209"/>
    </source>
</evidence>
<dbReference type="InterPro" id="IPR003660">
    <property type="entry name" value="HAMP_dom"/>
</dbReference>
<accession>A0AAW2YUP3</accession>
<feature type="chain" id="PRO_5043677332" description="HAMP domain-containing protein" evidence="2">
    <location>
        <begin position="20"/>
        <end position="389"/>
    </location>
</feature>
<dbReference type="CDD" id="cd06225">
    <property type="entry name" value="HAMP"/>
    <property type="match status" value="1"/>
</dbReference>
<feature type="domain" description="HAMP" evidence="3">
    <location>
        <begin position="17"/>
        <end position="69"/>
    </location>
</feature>
<dbReference type="AlphaFoldDB" id="A0AAW2YUP3"/>
<evidence type="ECO:0000256" key="2">
    <source>
        <dbReference type="SAM" id="SignalP"/>
    </source>
</evidence>
<sequence>MIALLISAVIVTLLGSNVAIHPINRLISKLERVKEMDLDVKLDRSYFSEMRSLESAFGSMIDRLRQFKQFVPDHLLNPDTDQEVEEKEQEPVIKPKGPAADIAHHHHHHQQRRDSTTTSTHSRSTTIQDKRFAVRLEEKNVTLLTVRVTNLYSSFKSTVTMDETMNQYGSVIDILQVNARRFGGQISRFDRESIEIVWSSRNARNDKRHIVRACSAVDAIRTSLSSIDNVNWMLSIQMCITSGQALLGNVGGKNQKQFMVMGFASEVATETKRLDELNVQVIMDEDTFESICEQYHSRPISTIQLPSTGQQIGIHEFGKNKNVKMDEWMYELEESKSKMNWDVYNSAYKKYLCGEYKQALELFTQHARSEPMDNVGLWMVKNCKELAKQ</sequence>
<feature type="signal peptide" evidence="2">
    <location>
        <begin position="1"/>
        <end position="19"/>
    </location>
</feature>
<feature type="compositionally biased region" description="Low complexity" evidence="1">
    <location>
        <begin position="116"/>
        <end position="126"/>
    </location>
</feature>
<evidence type="ECO:0000313" key="4">
    <source>
        <dbReference type="EMBL" id="KAL0480359.1"/>
    </source>
</evidence>